<proteinExistence type="inferred from homology"/>
<evidence type="ECO:0000256" key="5">
    <source>
        <dbReference type="ARBA" id="ARBA00023186"/>
    </source>
</evidence>
<dbReference type="InterPro" id="IPR000297">
    <property type="entry name" value="PPIase_PpiC"/>
</dbReference>
<dbReference type="InterPro" id="IPR023058">
    <property type="entry name" value="PPIase_PpiC_CS"/>
</dbReference>
<dbReference type="KEGG" id="tmb:Thimo_3266"/>
<keyword evidence="5 7" id="KW-0143">Chaperone</keyword>
<dbReference type="PATRIC" id="fig|765912.4.peg.3198"/>
<dbReference type="InterPro" id="IPR046357">
    <property type="entry name" value="PPIase_dom_sf"/>
</dbReference>
<dbReference type="GO" id="GO:0042277">
    <property type="term" value="F:peptide binding"/>
    <property type="evidence" value="ECO:0007669"/>
    <property type="project" value="InterPro"/>
</dbReference>
<dbReference type="PANTHER" id="PTHR47637">
    <property type="entry name" value="CHAPERONE SURA"/>
    <property type="match status" value="1"/>
</dbReference>
<dbReference type="HOGENOM" id="CLU_034646_11_0_6"/>
<evidence type="ECO:0000259" key="8">
    <source>
        <dbReference type="PROSITE" id="PS50198"/>
    </source>
</evidence>
<comment type="subcellular location">
    <subcellularLocation>
        <location evidence="7">Periplasm</location>
    </subcellularLocation>
    <text evidence="7">Is capable of associating with the outer membrane.</text>
</comment>
<comment type="catalytic activity">
    <reaction evidence="7">
        <text>[protein]-peptidylproline (omega=180) = [protein]-peptidylproline (omega=0)</text>
        <dbReference type="Rhea" id="RHEA:16237"/>
        <dbReference type="Rhea" id="RHEA-COMP:10747"/>
        <dbReference type="Rhea" id="RHEA-COMP:10748"/>
        <dbReference type="ChEBI" id="CHEBI:83833"/>
        <dbReference type="ChEBI" id="CHEBI:83834"/>
        <dbReference type="EC" id="5.2.1.8"/>
    </reaction>
</comment>
<dbReference type="GO" id="GO:0003755">
    <property type="term" value="F:peptidyl-prolyl cis-trans isomerase activity"/>
    <property type="evidence" value="ECO:0007669"/>
    <property type="project" value="UniProtKB-UniRule"/>
</dbReference>
<dbReference type="eggNOG" id="COG0760">
    <property type="taxonomic scope" value="Bacteria"/>
</dbReference>
<evidence type="ECO:0000256" key="7">
    <source>
        <dbReference type="HAMAP-Rule" id="MF_01183"/>
    </source>
</evidence>
<gene>
    <name evidence="7" type="primary">surA</name>
    <name evidence="9" type="ORF">Thimo_3266</name>
</gene>
<evidence type="ECO:0000256" key="3">
    <source>
        <dbReference type="ARBA" id="ARBA00022764"/>
    </source>
</evidence>
<evidence type="ECO:0000256" key="2">
    <source>
        <dbReference type="ARBA" id="ARBA00022737"/>
    </source>
</evidence>
<evidence type="ECO:0000313" key="9">
    <source>
        <dbReference type="EMBL" id="AGA91944.1"/>
    </source>
</evidence>
<evidence type="ECO:0000313" key="10">
    <source>
        <dbReference type="Proteomes" id="UP000010816"/>
    </source>
</evidence>
<dbReference type="InterPro" id="IPR023034">
    <property type="entry name" value="PPIase_SurA"/>
</dbReference>
<evidence type="ECO:0000256" key="1">
    <source>
        <dbReference type="ARBA" id="ARBA00022729"/>
    </source>
</evidence>
<dbReference type="EMBL" id="CP003051">
    <property type="protein sequence ID" value="AGA91944.1"/>
    <property type="molecule type" value="Genomic_DNA"/>
</dbReference>
<evidence type="ECO:0000256" key="4">
    <source>
        <dbReference type="ARBA" id="ARBA00023110"/>
    </source>
</evidence>
<dbReference type="GO" id="GO:0043165">
    <property type="term" value="P:Gram-negative-bacterium-type cell outer membrane assembly"/>
    <property type="evidence" value="ECO:0007669"/>
    <property type="project" value="InterPro"/>
</dbReference>
<dbReference type="HAMAP" id="MF_01183">
    <property type="entry name" value="Chaperone_SurA"/>
    <property type="match status" value="1"/>
</dbReference>
<feature type="chain" id="PRO_5009016625" description="Chaperone SurA" evidence="7">
    <location>
        <begin position="35"/>
        <end position="445"/>
    </location>
</feature>
<dbReference type="GO" id="GO:0030288">
    <property type="term" value="C:outer membrane-bounded periplasmic space"/>
    <property type="evidence" value="ECO:0007669"/>
    <property type="project" value="InterPro"/>
</dbReference>
<organism evidence="9 10">
    <name type="scientific">Thioflavicoccus mobilis 8321</name>
    <dbReference type="NCBI Taxonomy" id="765912"/>
    <lineage>
        <taxon>Bacteria</taxon>
        <taxon>Pseudomonadati</taxon>
        <taxon>Pseudomonadota</taxon>
        <taxon>Gammaproteobacteria</taxon>
        <taxon>Chromatiales</taxon>
        <taxon>Chromatiaceae</taxon>
        <taxon>Thioflavicoccus</taxon>
    </lineage>
</organism>
<keyword evidence="6 7" id="KW-0413">Isomerase</keyword>
<dbReference type="InterPro" id="IPR050280">
    <property type="entry name" value="OMP_Chaperone_SurA"/>
</dbReference>
<dbReference type="PANTHER" id="PTHR47637:SF1">
    <property type="entry name" value="CHAPERONE SURA"/>
    <property type="match status" value="1"/>
</dbReference>
<keyword evidence="10" id="KW-1185">Reference proteome</keyword>
<dbReference type="STRING" id="765912.Thimo_3266"/>
<feature type="signal peptide" evidence="7">
    <location>
        <begin position="1"/>
        <end position="34"/>
    </location>
</feature>
<dbReference type="Pfam" id="PF00639">
    <property type="entry name" value="Rotamase"/>
    <property type="match status" value="2"/>
</dbReference>
<comment type="function">
    <text evidence="7">Chaperone involved in the correct folding and assembly of outer membrane proteins. Recognizes specific patterns of aromatic residues and the orientation of their side chains, which are found more frequently in integral outer membrane proteins. May act in both early periplasmic and late outer membrane-associated steps of protein maturation.</text>
</comment>
<dbReference type="SUPFAM" id="SSF109998">
    <property type="entry name" value="Triger factor/SurA peptide-binding domain-like"/>
    <property type="match status" value="1"/>
</dbReference>
<dbReference type="SUPFAM" id="SSF54534">
    <property type="entry name" value="FKBP-like"/>
    <property type="match status" value="2"/>
</dbReference>
<dbReference type="OrthoDB" id="14196at2"/>
<dbReference type="Gene3D" id="1.10.4030.10">
    <property type="entry name" value="Porin chaperone SurA, peptide-binding domain"/>
    <property type="match status" value="1"/>
</dbReference>
<accession>L0H2X3</accession>
<dbReference type="EC" id="5.2.1.8" evidence="7"/>
<name>L0H2X3_9GAMM</name>
<dbReference type="GO" id="GO:0006457">
    <property type="term" value="P:protein folding"/>
    <property type="evidence" value="ECO:0007669"/>
    <property type="project" value="UniProtKB-UniRule"/>
</dbReference>
<dbReference type="Pfam" id="PF09312">
    <property type="entry name" value="SurA_N"/>
    <property type="match status" value="1"/>
</dbReference>
<keyword evidence="1 7" id="KW-0732">Signal</keyword>
<dbReference type="Gene3D" id="3.10.50.40">
    <property type="match status" value="2"/>
</dbReference>
<dbReference type="GO" id="GO:0051082">
    <property type="term" value="F:unfolded protein binding"/>
    <property type="evidence" value="ECO:0007669"/>
    <property type="project" value="UniProtKB-UniRule"/>
</dbReference>
<dbReference type="Proteomes" id="UP000010816">
    <property type="component" value="Chromosome"/>
</dbReference>
<evidence type="ECO:0000256" key="6">
    <source>
        <dbReference type="ARBA" id="ARBA00023235"/>
    </source>
</evidence>
<dbReference type="InterPro" id="IPR027304">
    <property type="entry name" value="Trigger_fact/SurA_dom_sf"/>
</dbReference>
<feature type="domain" description="PpiC" evidence="8">
    <location>
        <begin position="295"/>
        <end position="394"/>
    </location>
</feature>
<dbReference type="PROSITE" id="PS50198">
    <property type="entry name" value="PPIC_PPIASE_2"/>
    <property type="match status" value="2"/>
</dbReference>
<dbReference type="InterPro" id="IPR015391">
    <property type="entry name" value="SurA_N"/>
</dbReference>
<protein>
    <recommendedName>
        <fullName evidence="7">Chaperone SurA</fullName>
    </recommendedName>
    <alternativeName>
        <fullName evidence="7">Peptidyl-prolyl cis-trans isomerase SurA</fullName>
        <shortName evidence="7">PPIase SurA</shortName>
        <ecNumber evidence="7">5.2.1.8</ecNumber>
    </alternativeName>
    <alternativeName>
        <fullName evidence="7">Rotamase SurA</fullName>
    </alternativeName>
</protein>
<feature type="domain" description="PpiC" evidence="8">
    <location>
        <begin position="185"/>
        <end position="286"/>
    </location>
</feature>
<sequence length="445" mass="49403" precursor="true">MVMNRISAAAPATSARSLLLSWLMALLLPCLAAAANTELDAIVAVVNDDVIVASELRTEIDLVVPQMEQRGTPIPPRDVLERQVLDRLILKRLQLQRADALGIKVDDAMLNRALESIAARNGLGVDELRQALEASGVNFDDFREDTRTQILISQLQNQEVVKNIQVTDQEVDRFLEKESSRLIERTAVHLQHILIAVPEGANEEEVERARQKAQALVAQLRGGADFARVAAANSDGRQALEGGDLGWFEMAAVPSLVSDLAFTMAKGEISDPVRSPSGFHIVRMADIRGSGPQIVTQTHARHILIRTNELVSDADARRRLEQLRMRIVGGEDFATLARANSDDTGSALRGGDLGWLSPGDTVTEFDTQMATLAPGQVSAPFRTSFGWHLVQVLERREQDTTDEVMRHKAREAIRERKATEEIELWLQRLRAEAYVEVRLDRLERE</sequence>
<keyword evidence="2 7" id="KW-0677">Repeat</keyword>
<reference evidence="9 10" key="1">
    <citation type="submission" date="2011-09" db="EMBL/GenBank/DDBJ databases">
        <title>Complete sequence of chromosome of Thioflavicoccus mobilis 8321.</title>
        <authorList>
            <consortium name="US DOE Joint Genome Institute"/>
            <person name="Lucas S."/>
            <person name="Han J."/>
            <person name="Lapidus A."/>
            <person name="Cheng J.-F."/>
            <person name="Goodwin L."/>
            <person name="Pitluck S."/>
            <person name="Peters L."/>
            <person name="Ovchinnikova G."/>
            <person name="Lu M."/>
            <person name="Detter J.C."/>
            <person name="Han C."/>
            <person name="Tapia R."/>
            <person name="Land M."/>
            <person name="Hauser L."/>
            <person name="Kyrpides N."/>
            <person name="Ivanova N."/>
            <person name="Pagani I."/>
            <person name="Vogl K."/>
            <person name="Liu Z."/>
            <person name="Imhoff J."/>
            <person name="Thiel V."/>
            <person name="Frigaard N.-U."/>
            <person name="Bryant D."/>
            <person name="Woyke T."/>
        </authorList>
    </citation>
    <scope>NUCLEOTIDE SEQUENCE [LARGE SCALE GENOMIC DNA]</scope>
    <source>
        <strain evidence="9 10">8321</strain>
    </source>
</reference>
<dbReference type="GO" id="GO:0050821">
    <property type="term" value="P:protein stabilization"/>
    <property type="evidence" value="ECO:0007669"/>
    <property type="project" value="InterPro"/>
</dbReference>
<keyword evidence="3 7" id="KW-0574">Periplasm</keyword>
<comment type="domain">
    <text evidence="7">The PPIase activity resides only in the second parvulin domain. The N-terminal region and the C-terminal tail are necessary and sufficient for the chaperone activity of SurA. The PPIase activity is dispensable for SurA to function as a chaperone. The N-terminal region and the C-terminal tail are also required for porin recognition.</text>
</comment>
<dbReference type="PROSITE" id="PS01096">
    <property type="entry name" value="PPIC_PPIASE_1"/>
    <property type="match status" value="1"/>
</dbReference>
<dbReference type="RefSeq" id="WP_015282072.1">
    <property type="nucleotide sequence ID" value="NC_019940.1"/>
</dbReference>
<dbReference type="AlphaFoldDB" id="L0H2X3"/>
<keyword evidence="4 7" id="KW-0697">Rotamase</keyword>